<accession>A0A855YBV5</accession>
<dbReference type="Proteomes" id="UP000247078">
    <property type="component" value="Unassembled WGS sequence"/>
</dbReference>
<keyword evidence="4" id="KW-1185">Reference proteome</keyword>
<comment type="caution">
    <text evidence="1">The sequence shown here is derived from an EMBL/GenBank/DDBJ whole genome shotgun (WGS) entry which is preliminary data.</text>
</comment>
<evidence type="ECO:0000313" key="3">
    <source>
        <dbReference type="Proteomes" id="UP000247078"/>
    </source>
</evidence>
<dbReference type="EMBL" id="QGTZ01000003">
    <property type="protein sequence ID" value="PWW43374.1"/>
    <property type="molecule type" value="Genomic_DNA"/>
</dbReference>
<evidence type="ECO:0000313" key="4">
    <source>
        <dbReference type="Proteomes" id="UP000248827"/>
    </source>
</evidence>
<name>A0A855YBV5_9BACL</name>
<protein>
    <submittedName>
        <fullName evidence="1">Uncharacterized protein</fullName>
    </submittedName>
</protein>
<proteinExistence type="predicted"/>
<evidence type="ECO:0000313" key="1">
    <source>
        <dbReference type="EMBL" id="PWW43374.1"/>
    </source>
</evidence>
<dbReference type="EMBL" id="QLLI01000001">
    <property type="protein sequence ID" value="RAJ03067.1"/>
    <property type="molecule type" value="Genomic_DNA"/>
</dbReference>
<dbReference type="AlphaFoldDB" id="A0A855YBV5"/>
<reference evidence="1 3" key="1">
    <citation type="submission" date="2018-05" db="EMBL/GenBank/DDBJ databases">
        <title>Freshwater and sediment microbial communities from various areas in North America, analyzing microbe dynamics in response to fracking.</title>
        <authorList>
            <person name="Lamendella R."/>
        </authorList>
    </citation>
    <scope>NUCLEOTIDE SEQUENCE [LARGE SCALE GENOMIC DNA]</scope>
    <source>
        <strain evidence="1 3">DB-3</strain>
        <strain evidence="2 4">NG-13</strain>
    </source>
</reference>
<gene>
    <name evidence="2" type="ORF">DET54_101262</name>
    <name evidence="1" type="ORF">DET56_103422</name>
</gene>
<sequence length="52" mass="6101">MTYLLSIRLDVNRIKGIDQALLLCMQGIFISNWKPDSLHGMLYNYTEQSMQH</sequence>
<organism evidence="1 3">
    <name type="scientific">Paenibacillus pabuli</name>
    <dbReference type="NCBI Taxonomy" id="1472"/>
    <lineage>
        <taxon>Bacteria</taxon>
        <taxon>Bacillati</taxon>
        <taxon>Bacillota</taxon>
        <taxon>Bacilli</taxon>
        <taxon>Bacillales</taxon>
        <taxon>Paenibacillaceae</taxon>
        <taxon>Paenibacillus</taxon>
    </lineage>
</organism>
<dbReference type="Proteomes" id="UP000248827">
    <property type="component" value="Unassembled WGS sequence"/>
</dbReference>
<evidence type="ECO:0000313" key="2">
    <source>
        <dbReference type="EMBL" id="RAJ03067.1"/>
    </source>
</evidence>